<dbReference type="GO" id="GO:0043039">
    <property type="term" value="P:tRNA aminoacylation"/>
    <property type="evidence" value="ECO:0007669"/>
    <property type="project" value="InterPro"/>
</dbReference>
<dbReference type="InterPro" id="IPR018163">
    <property type="entry name" value="Thr/Ala-tRNA-synth_IIc_edit"/>
</dbReference>
<dbReference type="GO" id="GO:0005524">
    <property type="term" value="F:ATP binding"/>
    <property type="evidence" value="ECO:0007669"/>
    <property type="project" value="InterPro"/>
</dbReference>
<dbReference type="AlphaFoldDB" id="A0A5E5P8G3"/>
<dbReference type="Pfam" id="PF07973">
    <property type="entry name" value="tRNA_SAD"/>
    <property type="match status" value="1"/>
</dbReference>
<dbReference type="Gene3D" id="3.30.980.10">
    <property type="entry name" value="Threonyl-trna Synthetase, Chain A, domain 2"/>
    <property type="match status" value="1"/>
</dbReference>
<dbReference type="EMBL" id="CABPSX010000007">
    <property type="protein sequence ID" value="VVG72513.1"/>
    <property type="molecule type" value="Genomic_DNA"/>
</dbReference>
<evidence type="ECO:0000259" key="4">
    <source>
        <dbReference type="SMART" id="SM00863"/>
    </source>
</evidence>
<evidence type="ECO:0000313" key="6">
    <source>
        <dbReference type="Proteomes" id="UP000364291"/>
    </source>
</evidence>
<accession>A0A5E5P8G3</accession>
<dbReference type="PANTHER" id="PTHR43462">
    <property type="entry name" value="ALANYL-TRNA EDITING PROTEIN"/>
    <property type="match status" value="1"/>
</dbReference>
<dbReference type="InterPro" id="IPR012947">
    <property type="entry name" value="tRNA_SAD"/>
</dbReference>
<dbReference type="GO" id="GO:0004812">
    <property type="term" value="F:aminoacyl-tRNA ligase activity"/>
    <property type="evidence" value="ECO:0007669"/>
    <property type="project" value="InterPro"/>
</dbReference>
<evidence type="ECO:0000256" key="1">
    <source>
        <dbReference type="ARBA" id="ARBA00001947"/>
    </source>
</evidence>
<proteinExistence type="predicted"/>
<dbReference type="RefSeq" id="WP_094068332.1">
    <property type="nucleotide sequence ID" value="NZ_CABPSX010000007.1"/>
</dbReference>
<reference evidence="5 6" key="1">
    <citation type="submission" date="2019-08" db="EMBL/GenBank/DDBJ databases">
        <authorList>
            <person name="Peeters C."/>
        </authorList>
    </citation>
    <scope>NUCLEOTIDE SEQUENCE [LARGE SCALE GENOMIC DNA]</scope>
    <source>
        <strain evidence="5 6">LMG 18089</strain>
    </source>
</reference>
<evidence type="ECO:0000256" key="2">
    <source>
        <dbReference type="ARBA" id="ARBA00022723"/>
    </source>
</evidence>
<comment type="cofactor">
    <cofactor evidence="1">
        <name>Zn(2+)</name>
        <dbReference type="ChEBI" id="CHEBI:29105"/>
    </cofactor>
</comment>
<dbReference type="Gene3D" id="2.40.30.130">
    <property type="match status" value="1"/>
</dbReference>
<dbReference type="InterPro" id="IPR009000">
    <property type="entry name" value="Transl_B-barrel_sf"/>
</dbReference>
<keyword evidence="2" id="KW-0479">Metal-binding</keyword>
<keyword evidence="3" id="KW-0862">Zinc</keyword>
<dbReference type="OrthoDB" id="9812949at2"/>
<sequence length="223" mass="25029">MTRKVFWDEPYRTTLDTVVTRVTGDLVQVESTIFFAFSGGQESDAGSLGGYPVIRAEKRGLDIVYTLPHAHSLRVGDAVTWQIDWARRYRLMRLHFAAEMVLQWVYQLRPGIERIGAHIAQDKARIDFASDVSLAPWFPEIESAAADLVKRDLPILTDFSDVPTQRRFWKVEGFATMACGGTHPRSTREIGALKLKRKNTGKGKERIEISLPDSAVRAGVTPA</sequence>
<name>A0A5E5P8G3_9BURK</name>
<dbReference type="SMART" id="SM00863">
    <property type="entry name" value="tRNA_SAD"/>
    <property type="match status" value="1"/>
</dbReference>
<dbReference type="PANTHER" id="PTHR43462:SF1">
    <property type="entry name" value="ALANYL-TRNA EDITING PROTEIN AARSD1"/>
    <property type="match status" value="1"/>
</dbReference>
<dbReference type="GO" id="GO:0046872">
    <property type="term" value="F:metal ion binding"/>
    <property type="evidence" value="ECO:0007669"/>
    <property type="project" value="UniProtKB-KW"/>
</dbReference>
<dbReference type="Proteomes" id="UP000364291">
    <property type="component" value="Unassembled WGS sequence"/>
</dbReference>
<feature type="domain" description="Threonyl/alanyl tRNA synthetase SAD" evidence="4">
    <location>
        <begin position="166"/>
        <end position="208"/>
    </location>
</feature>
<evidence type="ECO:0000313" key="5">
    <source>
        <dbReference type="EMBL" id="VVG72513.1"/>
    </source>
</evidence>
<dbReference type="SUPFAM" id="SSF50447">
    <property type="entry name" value="Translation proteins"/>
    <property type="match status" value="1"/>
</dbReference>
<dbReference type="InterPro" id="IPR051335">
    <property type="entry name" value="Alanyl-tRNA_Editing_Enzymes"/>
</dbReference>
<organism evidence="5 6">
    <name type="scientific">Pandoraea apista</name>
    <dbReference type="NCBI Taxonomy" id="93218"/>
    <lineage>
        <taxon>Bacteria</taxon>
        <taxon>Pseudomonadati</taxon>
        <taxon>Pseudomonadota</taxon>
        <taxon>Betaproteobacteria</taxon>
        <taxon>Burkholderiales</taxon>
        <taxon>Burkholderiaceae</taxon>
        <taxon>Pandoraea</taxon>
    </lineage>
</organism>
<evidence type="ECO:0000256" key="3">
    <source>
        <dbReference type="ARBA" id="ARBA00022833"/>
    </source>
</evidence>
<dbReference type="GO" id="GO:0002161">
    <property type="term" value="F:aminoacyl-tRNA deacylase activity"/>
    <property type="evidence" value="ECO:0007669"/>
    <property type="project" value="UniProtKB-ARBA"/>
</dbReference>
<protein>
    <submittedName>
        <fullName evidence="5">Alanyl-tRNA editing protein</fullName>
    </submittedName>
</protein>
<dbReference type="SUPFAM" id="SSF55186">
    <property type="entry name" value="ThrRS/AlaRS common domain"/>
    <property type="match status" value="1"/>
</dbReference>
<gene>
    <name evidence="5" type="ORF">PAP18089_03509</name>
</gene>